<feature type="region of interest" description="Disordered" evidence="2">
    <location>
        <begin position="284"/>
        <end position="315"/>
    </location>
</feature>
<feature type="compositionally biased region" description="Basic and acidic residues" evidence="2">
    <location>
        <begin position="284"/>
        <end position="296"/>
    </location>
</feature>
<dbReference type="OrthoDB" id="10406092at2759"/>
<gene>
    <name evidence="3" type="ORF">TrRE_jg13005</name>
</gene>
<feature type="coiled-coil region" evidence="1">
    <location>
        <begin position="76"/>
        <end position="103"/>
    </location>
</feature>
<name>A0A9W7ANU4_9STRA</name>
<evidence type="ECO:0000256" key="2">
    <source>
        <dbReference type="SAM" id="MobiDB-lite"/>
    </source>
</evidence>
<keyword evidence="1" id="KW-0175">Coiled coil</keyword>
<keyword evidence="4" id="KW-1185">Reference proteome</keyword>
<accession>A0A9W7ANU4</accession>
<protein>
    <submittedName>
        <fullName evidence="3">Uncharacterized protein</fullName>
    </submittedName>
</protein>
<dbReference type="AlphaFoldDB" id="A0A9W7ANU4"/>
<comment type="caution">
    <text evidence="3">The sequence shown here is derived from an EMBL/GenBank/DDBJ whole genome shotgun (WGS) entry which is preliminary data.</text>
</comment>
<evidence type="ECO:0000313" key="4">
    <source>
        <dbReference type="Proteomes" id="UP001165082"/>
    </source>
</evidence>
<evidence type="ECO:0000313" key="3">
    <source>
        <dbReference type="EMBL" id="GMH72757.1"/>
    </source>
</evidence>
<evidence type="ECO:0000256" key="1">
    <source>
        <dbReference type="SAM" id="Coils"/>
    </source>
</evidence>
<organism evidence="3 4">
    <name type="scientific">Triparma retinervis</name>
    <dbReference type="NCBI Taxonomy" id="2557542"/>
    <lineage>
        <taxon>Eukaryota</taxon>
        <taxon>Sar</taxon>
        <taxon>Stramenopiles</taxon>
        <taxon>Ochrophyta</taxon>
        <taxon>Bolidophyceae</taxon>
        <taxon>Parmales</taxon>
        <taxon>Triparmaceae</taxon>
        <taxon>Triparma</taxon>
    </lineage>
</organism>
<reference evidence="3" key="1">
    <citation type="submission" date="2022-07" db="EMBL/GenBank/DDBJ databases">
        <title>Genome analysis of Parmales, a sister group of diatoms, reveals the evolutionary specialization of diatoms from phago-mixotrophs to photoautotrophs.</title>
        <authorList>
            <person name="Ban H."/>
            <person name="Sato S."/>
            <person name="Yoshikawa S."/>
            <person name="Kazumasa Y."/>
            <person name="Nakamura Y."/>
            <person name="Ichinomiya M."/>
            <person name="Saitoh K."/>
            <person name="Sato N."/>
            <person name="Blanc-Mathieu R."/>
            <person name="Endo H."/>
            <person name="Kuwata A."/>
            <person name="Ogata H."/>
        </authorList>
    </citation>
    <scope>NUCLEOTIDE SEQUENCE</scope>
</reference>
<sequence>MEEKVNVLRAKFSALSKEKAEGVKRKNECEARVAELSTLLLSAKKENHDLKVNKYPMYEKELIKAQSVVKSEKIKTETLMKNRQKVERLVEKERRRREEERKEEEIAVLEYGEKLQKITEGMKELWQEQSILTTKWGFEIPPSDLLSRIEKYLNETESWDEICGLVEKLRGMREDWEGYVEERDTINVECKRIYGLLFKLLEEMEHHERGLEEHGRGPSGVVATPAEGLVEFKVALSSIRETVSAITRNNDFPDVDLRACVVDGDYAIVINKYLPSHSVVADERKKRKVELDREEGSGEGEGDGNKENVGCCNAK</sequence>
<dbReference type="EMBL" id="BRXZ01001502">
    <property type="protein sequence ID" value="GMH72757.1"/>
    <property type="molecule type" value="Genomic_DNA"/>
</dbReference>
<proteinExistence type="predicted"/>
<dbReference type="Proteomes" id="UP001165082">
    <property type="component" value="Unassembled WGS sequence"/>
</dbReference>